<evidence type="ECO:0000313" key="2">
    <source>
        <dbReference type="EMBL" id="BAJ64868.1"/>
    </source>
</evidence>
<dbReference type="AlphaFoldDB" id="E8N1C5"/>
<feature type="domain" description="CRISPR-associated protein Cas6 C-terminal" evidence="1">
    <location>
        <begin position="199"/>
        <end position="323"/>
    </location>
</feature>
<dbReference type="KEGG" id="atm:ANT_28420"/>
<dbReference type="InterPro" id="IPR019267">
    <property type="entry name" value="CRISPR-assoc_Cas6_C"/>
</dbReference>
<dbReference type="InParanoid" id="E8N1C5"/>
<accession>E8N1C5</accession>
<organism evidence="2 3">
    <name type="scientific">Anaerolinea thermophila (strain DSM 14523 / JCM 11388 / NBRC 100420 / UNI-1)</name>
    <dbReference type="NCBI Taxonomy" id="926569"/>
    <lineage>
        <taxon>Bacteria</taxon>
        <taxon>Bacillati</taxon>
        <taxon>Chloroflexota</taxon>
        <taxon>Anaerolineae</taxon>
        <taxon>Anaerolineales</taxon>
        <taxon>Anaerolineaceae</taxon>
        <taxon>Anaerolinea</taxon>
    </lineage>
</organism>
<dbReference type="STRING" id="926569.ANT_28420"/>
<evidence type="ECO:0000259" key="1">
    <source>
        <dbReference type="Pfam" id="PF10040"/>
    </source>
</evidence>
<gene>
    <name evidence="2" type="ordered locus">ANT_28420</name>
</gene>
<dbReference type="Proteomes" id="UP000008922">
    <property type="component" value="Chromosome"/>
</dbReference>
<protein>
    <recommendedName>
        <fullName evidence="1">CRISPR-associated protein Cas6 C-terminal domain-containing protein</fullName>
    </recommendedName>
</protein>
<dbReference type="Pfam" id="PF10040">
    <property type="entry name" value="CRISPR_Cas6"/>
    <property type="match status" value="1"/>
</dbReference>
<proteinExistence type="predicted"/>
<dbReference type="eggNOG" id="COG5551">
    <property type="taxonomic scope" value="Bacteria"/>
</dbReference>
<dbReference type="Gene3D" id="3.30.70.1900">
    <property type="match status" value="1"/>
</dbReference>
<sequence>MADFPLTFTRLRFECLAEDALRFGEYRAGSNLRGALVNIMRRAACPYSVPALAGSAPYAPDPAHTATCPVCWLVAANESPGVERRGYVLTPPLNAPSFLPAGERFAFHLTLVGEAQRFLPYFVLAVPEMGRVGVGAGRGRFTLRRIVAERLNGAEEIILDEGETVLRPNFSMQSHCDVLARAAGLLPEGDPQQILELRMRFLTPMRLVWNERLVKTPDFAILFARLLERVDELAQQFAGAPRRAHEERIHFSQLALQVRLIEQDTRWVEVSSGSSRTGTQTWISGWVGSARFAAPRWVWRELLPWLVWGEAVQVGKDTVKGNGVLRLSF</sequence>
<evidence type="ECO:0000313" key="3">
    <source>
        <dbReference type="Proteomes" id="UP000008922"/>
    </source>
</evidence>
<dbReference type="HOGENOM" id="CLU_050021_0_0_0"/>
<dbReference type="EMBL" id="AP012029">
    <property type="protein sequence ID" value="BAJ64868.1"/>
    <property type="molecule type" value="Genomic_DNA"/>
</dbReference>
<name>E8N1C5_ANATU</name>
<dbReference type="RefSeq" id="WP_013561213.1">
    <property type="nucleotide sequence ID" value="NC_014960.1"/>
</dbReference>
<reference evidence="2 3" key="1">
    <citation type="submission" date="2010-12" db="EMBL/GenBank/DDBJ databases">
        <title>Whole genome sequence of Anaerolinea thermophila UNI-1.</title>
        <authorList>
            <person name="Narita-Yamada S."/>
            <person name="Kishi E."/>
            <person name="Watanabe Y."/>
            <person name="Takasaki K."/>
            <person name="Ankai A."/>
            <person name="Oguchi A."/>
            <person name="Fukui S."/>
            <person name="Takahashi M."/>
            <person name="Yashiro I."/>
            <person name="Hosoyama A."/>
            <person name="Sekiguchi Y."/>
            <person name="Hanada S."/>
            <person name="Fujita N."/>
        </authorList>
    </citation>
    <scope>NUCLEOTIDE SEQUENCE [LARGE SCALE GENOMIC DNA]</scope>
    <source>
        <strain evidence="3">DSM 14523 / JCM 11388 / NBRC 100420 / UNI-1</strain>
    </source>
</reference>
<keyword evidence="3" id="KW-1185">Reference proteome</keyword>